<keyword evidence="3" id="KW-1185">Reference proteome</keyword>
<evidence type="ECO:0000313" key="3">
    <source>
        <dbReference type="Proteomes" id="UP000593576"/>
    </source>
</evidence>
<feature type="region of interest" description="Disordered" evidence="1">
    <location>
        <begin position="345"/>
        <end position="382"/>
    </location>
</feature>
<evidence type="ECO:0000313" key="2">
    <source>
        <dbReference type="EMBL" id="MBA0861766.1"/>
    </source>
</evidence>
<dbReference type="InterPro" id="IPR022709">
    <property type="entry name" value="SCAI"/>
</dbReference>
<evidence type="ECO:0000256" key="1">
    <source>
        <dbReference type="SAM" id="MobiDB-lite"/>
    </source>
</evidence>
<dbReference type="Proteomes" id="UP000593576">
    <property type="component" value="Unassembled WGS sequence"/>
</dbReference>
<dbReference type="GO" id="GO:0003714">
    <property type="term" value="F:transcription corepressor activity"/>
    <property type="evidence" value="ECO:0007669"/>
    <property type="project" value="InterPro"/>
</dbReference>
<dbReference type="Pfam" id="PF12070">
    <property type="entry name" value="SCAI"/>
    <property type="match status" value="1"/>
</dbReference>
<reference evidence="2 3" key="1">
    <citation type="journal article" date="2019" name="Genome Biol. Evol.">
        <title>Insights into the evolution of the New World diploid cottons (Gossypium, subgenus Houzingenia) based on genome sequencing.</title>
        <authorList>
            <person name="Grover C.E."/>
            <person name="Arick M.A. 2nd"/>
            <person name="Thrash A."/>
            <person name="Conover J.L."/>
            <person name="Sanders W.S."/>
            <person name="Peterson D.G."/>
            <person name="Frelichowski J.E."/>
            <person name="Scheffler J.A."/>
            <person name="Scheffler B.E."/>
            <person name="Wendel J.F."/>
        </authorList>
    </citation>
    <scope>NUCLEOTIDE SEQUENCE [LARGE SCALE GENOMIC DNA]</scope>
    <source>
        <strain evidence="2">1</strain>
        <tissue evidence="2">Leaf</tissue>
    </source>
</reference>
<gene>
    <name evidence="2" type="ORF">Goshw_000609</name>
</gene>
<name>A0A7J9LT59_GOSSC</name>
<dbReference type="AlphaFoldDB" id="A0A7J9LT59"/>
<dbReference type="GO" id="GO:0006351">
    <property type="term" value="P:DNA-templated transcription"/>
    <property type="evidence" value="ECO:0007669"/>
    <property type="project" value="InterPro"/>
</dbReference>
<dbReference type="PANTHER" id="PTHR21243">
    <property type="entry name" value="PROTEIN SCAI"/>
    <property type="match status" value="1"/>
</dbReference>
<dbReference type="EMBL" id="JABFAF010000008">
    <property type="protein sequence ID" value="MBA0861766.1"/>
    <property type="molecule type" value="Genomic_DNA"/>
</dbReference>
<protein>
    <recommendedName>
        <fullName evidence="4">RGS domain-containing protein</fullName>
    </recommendedName>
</protein>
<comment type="caution">
    <text evidence="2">The sequence shown here is derived from an EMBL/GenBank/DDBJ whole genome shotgun (WGS) entry which is preliminary data.</text>
</comment>
<sequence>MAEEGDVVSKTFRALVERADRKFARVRDFPSYGRAQGQHYFQKVFKAYMRLWKYQQEHRTELVKAGLNRWEIGEIAGRIGQLYFGQYTRTSEARFLVEAYVFYEAILKRRYFEGCKVKDLGVRFKELRFYARFLLVSLILNRTQTVKVVVAKLKALVDDCNANFRETNFKEWKLVVQEIVRFMNADTTFTIASARPFRYSAIFDCHPNSVQYVARFHAKKVLKFRDAILMSYHRNEVKFAELTLDAYRMLQCLEWESSGSFYPKHLAETKENGVVVDYSGTSGLIDMKLVADMTDPTLPPNPRKAILYRPSVTHLIAVMATICEELPPESVILVYLSASGKPSHINASPVESSGGPKRSTKNKLTSHNSLEQNFSSPESHINGKKGSSDYYDDYLWLGSKGNGGSSNLYPGDIIPFTRRPLFLVIDSDSSHAFKAERGEKAALLLSPFRPMFKDPFSADITQNGSQFTFFLTAPLQAFCQMTGFALSDSDIEVLNNAENILSTAFSKWEVILCKSPSLDLVWAQVLSDPFLRRLIIRFIFCRAVLSAFCSSEESEQYVPVCLPQLPNSLSPKAEVVQSSVSQLANHLNVADGFHFDNT</sequence>
<organism evidence="2 3">
    <name type="scientific">Gossypium schwendimanii</name>
    <name type="common">Cotton</name>
    <dbReference type="NCBI Taxonomy" id="34291"/>
    <lineage>
        <taxon>Eukaryota</taxon>
        <taxon>Viridiplantae</taxon>
        <taxon>Streptophyta</taxon>
        <taxon>Embryophyta</taxon>
        <taxon>Tracheophyta</taxon>
        <taxon>Spermatophyta</taxon>
        <taxon>Magnoliopsida</taxon>
        <taxon>eudicotyledons</taxon>
        <taxon>Gunneridae</taxon>
        <taxon>Pentapetalae</taxon>
        <taxon>rosids</taxon>
        <taxon>malvids</taxon>
        <taxon>Malvales</taxon>
        <taxon>Malvaceae</taxon>
        <taxon>Malvoideae</taxon>
        <taxon>Gossypium</taxon>
    </lineage>
</organism>
<dbReference type="OrthoDB" id="525027at2759"/>
<accession>A0A7J9LT59</accession>
<feature type="compositionally biased region" description="Polar residues" evidence="1">
    <location>
        <begin position="362"/>
        <end position="379"/>
    </location>
</feature>
<proteinExistence type="predicted"/>
<evidence type="ECO:0008006" key="4">
    <source>
        <dbReference type="Google" id="ProtNLM"/>
    </source>
</evidence>